<keyword evidence="2" id="KW-1185">Reference proteome</keyword>
<dbReference type="EMBL" id="CP029600">
    <property type="protein sequence ID" value="AWO00958.1"/>
    <property type="molecule type" value="Genomic_DNA"/>
</dbReference>
<evidence type="ECO:0008006" key="3">
    <source>
        <dbReference type="Google" id="ProtNLM"/>
    </source>
</evidence>
<accession>A0ABN5LTD5</accession>
<evidence type="ECO:0000313" key="2">
    <source>
        <dbReference type="Proteomes" id="UP000246099"/>
    </source>
</evidence>
<evidence type="ECO:0000313" key="1">
    <source>
        <dbReference type="EMBL" id="AWO00958.1"/>
    </source>
</evidence>
<dbReference type="Proteomes" id="UP000246099">
    <property type="component" value="Chromosome"/>
</dbReference>
<reference evidence="1 2" key="1">
    <citation type="submission" date="2018-05" db="EMBL/GenBank/DDBJ databases">
        <title>Chitinophaga sp. nov., isolated from rhizosphere soil of Alhagi.</title>
        <authorList>
            <person name="Liu Y."/>
        </authorList>
    </citation>
    <scope>NUCLEOTIDE SEQUENCE [LARGE SCALE GENOMIC DNA]</scope>
    <source>
        <strain evidence="1 2">T22</strain>
    </source>
</reference>
<dbReference type="Gene3D" id="2.160.20.120">
    <property type="match status" value="1"/>
</dbReference>
<protein>
    <recommendedName>
        <fullName evidence="3">Auto-transporter adhesin head GIN domain-containing protein</fullName>
    </recommendedName>
</protein>
<sequence>MPLLLLVFLLLIKEQYVKGNISKRIVINKQQPVVHALKPFRHVVFDGRVIYKIGNLEKPMGSTERLEMNVGGPGSFRLEVDRNREQILRYAYVGDTLFIRYRLEDFNGRDHWWRGGVTLYAPELASVTGTAGSVVLQSFRQHAPLVLHTGWAGEFSAFNLRVPLLQLNMESASKLELQGAEIDSLAYDMQEASELIIKQPYTIRALNPGKVDSLSNITLSGRASLMRPLVPFEMKLGKKITTKQ</sequence>
<gene>
    <name evidence="1" type="ORF">DLD77_04200</name>
</gene>
<proteinExistence type="predicted"/>
<organism evidence="1 2">
    <name type="scientific">Chitinophaga alhagiae</name>
    <dbReference type="NCBI Taxonomy" id="2203219"/>
    <lineage>
        <taxon>Bacteria</taxon>
        <taxon>Pseudomonadati</taxon>
        <taxon>Bacteroidota</taxon>
        <taxon>Chitinophagia</taxon>
        <taxon>Chitinophagales</taxon>
        <taxon>Chitinophagaceae</taxon>
        <taxon>Chitinophaga</taxon>
    </lineage>
</organism>
<name>A0ABN5LTD5_9BACT</name>